<feature type="domain" description="Putative zinc-finger" evidence="4">
    <location>
        <begin position="8"/>
        <end position="42"/>
    </location>
</feature>
<sequence length="240" mass="25406">MTTTGPACQDARLSLGVYVLGAIDPGERTALETHLSGCALCRDELAALAALPALLGRVSEPQVVEVSRPGDDELLTALLARAEAELPRRRARRRVLVPLTLAAAVLVLVAGTVFGFMLRGPGTTTTIVQPRPTGPAATTSRPGAEQIIAENPRSKVRAEIGLWPRKGGTSMSIHLTGVKPGTRCHLIAVSSDGSRDTAAGWQIEVEGYGDYRGSTMILRPDLDRLEVVTTDGRTLITIPT</sequence>
<evidence type="ECO:0000259" key="4">
    <source>
        <dbReference type="Pfam" id="PF13490"/>
    </source>
</evidence>
<gene>
    <name evidence="5" type="ORF">GCM10010468_47960</name>
</gene>
<dbReference type="InterPro" id="IPR027383">
    <property type="entry name" value="Znf_put"/>
</dbReference>
<dbReference type="RefSeq" id="WP_344832172.1">
    <property type="nucleotide sequence ID" value="NZ_BAAAUV010000012.1"/>
</dbReference>
<evidence type="ECO:0000256" key="3">
    <source>
        <dbReference type="SAM" id="Phobius"/>
    </source>
</evidence>
<feature type="transmembrane region" description="Helical" evidence="3">
    <location>
        <begin position="95"/>
        <end position="118"/>
    </location>
</feature>
<dbReference type="InterPro" id="IPR041916">
    <property type="entry name" value="Anti_sigma_zinc_sf"/>
</dbReference>
<evidence type="ECO:0000313" key="5">
    <source>
        <dbReference type="EMBL" id="GAA3222256.1"/>
    </source>
</evidence>
<keyword evidence="3" id="KW-0812">Transmembrane</keyword>
<organism evidence="5 6">
    <name type="scientific">Actinocorallia longicatena</name>
    <dbReference type="NCBI Taxonomy" id="111803"/>
    <lineage>
        <taxon>Bacteria</taxon>
        <taxon>Bacillati</taxon>
        <taxon>Actinomycetota</taxon>
        <taxon>Actinomycetes</taxon>
        <taxon>Streptosporangiales</taxon>
        <taxon>Thermomonosporaceae</taxon>
        <taxon>Actinocorallia</taxon>
    </lineage>
</organism>
<comment type="caution">
    <text evidence="5">The sequence shown here is derived from an EMBL/GenBank/DDBJ whole genome shotgun (WGS) entry which is preliminary data.</text>
</comment>
<dbReference type="Gene3D" id="1.10.10.1320">
    <property type="entry name" value="Anti-sigma factor, zinc-finger domain"/>
    <property type="match status" value="1"/>
</dbReference>
<keyword evidence="2" id="KW-0804">Transcription</keyword>
<name>A0ABP6QDL6_9ACTN</name>
<evidence type="ECO:0000256" key="2">
    <source>
        <dbReference type="ARBA" id="ARBA00023163"/>
    </source>
</evidence>
<keyword evidence="6" id="KW-1185">Reference proteome</keyword>
<dbReference type="Pfam" id="PF13490">
    <property type="entry name" value="zf-HC2"/>
    <property type="match status" value="1"/>
</dbReference>
<keyword evidence="3" id="KW-0472">Membrane</keyword>
<keyword evidence="1" id="KW-0805">Transcription regulation</keyword>
<dbReference type="Proteomes" id="UP001501237">
    <property type="component" value="Unassembled WGS sequence"/>
</dbReference>
<proteinExistence type="predicted"/>
<reference evidence="6" key="1">
    <citation type="journal article" date="2019" name="Int. J. Syst. Evol. Microbiol.">
        <title>The Global Catalogue of Microorganisms (GCM) 10K type strain sequencing project: providing services to taxonomists for standard genome sequencing and annotation.</title>
        <authorList>
            <consortium name="The Broad Institute Genomics Platform"/>
            <consortium name="The Broad Institute Genome Sequencing Center for Infectious Disease"/>
            <person name="Wu L."/>
            <person name="Ma J."/>
        </authorList>
    </citation>
    <scope>NUCLEOTIDE SEQUENCE [LARGE SCALE GENOMIC DNA]</scope>
    <source>
        <strain evidence="6">JCM 9377</strain>
    </source>
</reference>
<dbReference type="EMBL" id="BAAAUV010000012">
    <property type="protein sequence ID" value="GAA3222256.1"/>
    <property type="molecule type" value="Genomic_DNA"/>
</dbReference>
<protein>
    <submittedName>
        <fullName evidence="5">Zf-HC2 domain-containing protein</fullName>
    </submittedName>
</protein>
<evidence type="ECO:0000313" key="6">
    <source>
        <dbReference type="Proteomes" id="UP001501237"/>
    </source>
</evidence>
<keyword evidence="3" id="KW-1133">Transmembrane helix</keyword>
<evidence type="ECO:0000256" key="1">
    <source>
        <dbReference type="ARBA" id="ARBA00023015"/>
    </source>
</evidence>
<accession>A0ABP6QDL6</accession>